<keyword evidence="1" id="KW-0472">Membrane</keyword>
<organism evidence="3 4">
    <name type="scientific">Brevibacterium casei CIP 102111</name>
    <dbReference type="NCBI Taxonomy" id="1255625"/>
    <lineage>
        <taxon>Bacteria</taxon>
        <taxon>Bacillati</taxon>
        <taxon>Actinomycetota</taxon>
        <taxon>Actinomycetes</taxon>
        <taxon>Micrococcales</taxon>
        <taxon>Brevibacteriaceae</taxon>
        <taxon>Brevibacterium</taxon>
    </lineage>
</organism>
<feature type="transmembrane region" description="Helical" evidence="1">
    <location>
        <begin position="28"/>
        <end position="46"/>
    </location>
</feature>
<proteinExistence type="predicted"/>
<feature type="transmembrane region" description="Helical" evidence="1">
    <location>
        <begin position="52"/>
        <end position="71"/>
    </location>
</feature>
<dbReference type="RefSeq" id="WP_009375007.1">
    <property type="nucleotide sequence ID" value="NZ_FXZC01000011.1"/>
</dbReference>
<name>A0A2H1KKH6_9MICO</name>
<dbReference type="GeneID" id="99772462"/>
<sequence>MHTQDRELTMHIGHDEIVIRQRYQMLSITNDVLIGLWFLIGSFMFFSDELMFAGTCLFVLGSIEMLIRPVIRFARHIHLQKYRGPGSLATDSSFDY</sequence>
<keyword evidence="1" id="KW-1133">Transmembrane helix</keyword>
<evidence type="ECO:0000256" key="1">
    <source>
        <dbReference type="SAM" id="Phobius"/>
    </source>
</evidence>
<gene>
    <name evidence="3" type="ORF">BC102111_03394</name>
</gene>
<protein>
    <submittedName>
        <fullName evidence="3">YrhK-like protein</fullName>
    </submittedName>
</protein>
<dbReference type="Proteomes" id="UP000234333">
    <property type="component" value="Unassembled WGS sequence"/>
</dbReference>
<reference evidence="3 4" key="1">
    <citation type="submission" date="2017-03" db="EMBL/GenBank/DDBJ databases">
        <authorList>
            <person name="Afonso C.L."/>
            <person name="Miller P.J."/>
            <person name="Scott M.A."/>
            <person name="Spackman E."/>
            <person name="Goraichik I."/>
            <person name="Dimitrov K.M."/>
            <person name="Suarez D.L."/>
            <person name="Swayne D.E."/>
        </authorList>
    </citation>
    <scope>NUCLEOTIDE SEQUENCE [LARGE SCALE GENOMIC DNA]</scope>
    <source>
        <strain evidence="3 4">CIP 102111</strain>
    </source>
</reference>
<dbReference type="InterPro" id="IPR025424">
    <property type="entry name" value="YrhK_domain"/>
</dbReference>
<dbReference type="Pfam" id="PF14145">
    <property type="entry name" value="YrhK"/>
    <property type="match status" value="1"/>
</dbReference>
<dbReference type="EMBL" id="FXZC01000011">
    <property type="protein sequence ID" value="SMY00058.1"/>
    <property type="molecule type" value="Genomic_DNA"/>
</dbReference>
<evidence type="ECO:0000259" key="2">
    <source>
        <dbReference type="Pfam" id="PF14145"/>
    </source>
</evidence>
<evidence type="ECO:0000313" key="4">
    <source>
        <dbReference type="Proteomes" id="UP000234333"/>
    </source>
</evidence>
<evidence type="ECO:0000313" key="3">
    <source>
        <dbReference type="EMBL" id="SMY00058.1"/>
    </source>
</evidence>
<feature type="domain" description="YrhK" evidence="2">
    <location>
        <begin position="21"/>
        <end position="77"/>
    </location>
</feature>
<accession>A0A2H1KKH6</accession>
<dbReference type="AlphaFoldDB" id="A0A2H1KKH6"/>
<keyword evidence="1" id="KW-0812">Transmembrane</keyword>